<dbReference type="RefSeq" id="WP_108151374.1">
    <property type="nucleotide sequence ID" value="NZ_CP026304.1"/>
</dbReference>
<sequence>MIWLTWKQHRKQALFAVIGLAALAALMVPTGLRMHEVFDDSGLASCLAKLGTDPLAANAAVDSCNALSTQFRNQFKSLSFVGILFVILPLLVGLFFGAPLISREVEHGTHRFVWTQGVGRLRWALVKFGLVGAVTILLAVLYALGVSWWYAPMAANGNGRFGYLWFDVQGIAPIGYTLFAVALGIFAGTLSRRVLPAMAITLAGFAVVRIAVETLARDHYMSAKTLTYGLASTQGPNPASHDWVLSQGLRDADGKLVLENASVGCPPATDASSCMREMAERGLGPGSSNWQLYQPGDRFWAFQGIETGIFLTLAVLLALLAIRRIRHIA</sequence>
<keyword evidence="1" id="KW-0472">Membrane</keyword>
<dbReference type="AlphaFoldDB" id="A0A2R4T6B4"/>
<dbReference type="GO" id="GO:0140359">
    <property type="term" value="F:ABC-type transporter activity"/>
    <property type="evidence" value="ECO:0007669"/>
    <property type="project" value="InterPro"/>
</dbReference>
<evidence type="ECO:0000313" key="3">
    <source>
        <dbReference type="Proteomes" id="UP000244201"/>
    </source>
</evidence>
<keyword evidence="1" id="KW-1133">Transmembrane helix</keyword>
<keyword evidence="3" id="KW-1185">Reference proteome</keyword>
<name>A0A2R4T6B4_9ACTN</name>
<evidence type="ECO:0000313" key="2">
    <source>
        <dbReference type="EMBL" id="AVZ74680.1"/>
    </source>
</evidence>
<proteinExistence type="predicted"/>
<feature type="transmembrane region" description="Helical" evidence="1">
    <location>
        <begin position="12"/>
        <end position="32"/>
    </location>
</feature>
<feature type="transmembrane region" description="Helical" evidence="1">
    <location>
        <begin position="299"/>
        <end position="322"/>
    </location>
</feature>
<dbReference type="GeneID" id="55658202"/>
<reference evidence="2 3" key="1">
    <citation type="submission" date="2018-01" db="EMBL/GenBank/DDBJ databases">
        <title>Complete genome sequence of Streptomyces lunaelactis MM109T, a Ferroverdin A producer isolated from cave moonmilk deposits.</title>
        <authorList>
            <person name="Naome A."/>
            <person name="Martinet L."/>
            <person name="Maciejewska M."/>
            <person name="Anderssen S."/>
            <person name="Adam D."/>
            <person name="Tenconi E."/>
            <person name="Deflandre B."/>
            <person name="Arguelles-Arias A."/>
            <person name="Calusinska M."/>
            <person name="Copieters W."/>
            <person name="Karim L."/>
            <person name="Hanikenne M."/>
            <person name="Baurain D."/>
            <person name="van Wezel G."/>
            <person name="Smargiasso N."/>
            <person name="de Pauw E."/>
            <person name="Delfosse P."/>
            <person name="Rigali S."/>
        </authorList>
    </citation>
    <scope>NUCLEOTIDE SEQUENCE [LARGE SCALE GENOMIC DNA]</scope>
    <source>
        <strain evidence="2 3">MM109</strain>
    </source>
</reference>
<accession>A0A2R4T6B4</accession>
<dbReference type="GO" id="GO:0005886">
    <property type="term" value="C:plasma membrane"/>
    <property type="evidence" value="ECO:0007669"/>
    <property type="project" value="UniProtKB-SubCell"/>
</dbReference>
<feature type="transmembrane region" description="Helical" evidence="1">
    <location>
        <begin position="123"/>
        <end position="151"/>
    </location>
</feature>
<feature type="transmembrane region" description="Helical" evidence="1">
    <location>
        <begin position="78"/>
        <end position="102"/>
    </location>
</feature>
<feature type="transmembrane region" description="Helical" evidence="1">
    <location>
        <begin position="163"/>
        <end position="187"/>
    </location>
</feature>
<organism evidence="2 3">
    <name type="scientific">Streptomyces lunaelactis</name>
    <dbReference type="NCBI Taxonomy" id="1535768"/>
    <lineage>
        <taxon>Bacteria</taxon>
        <taxon>Bacillati</taxon>
        <taxon>Actinomycetota</taxon>
        <taxon>Actinomycetes</taxon>
        <taxon>Kitasatosporales</taxon>
        <taxon>Streptomycetaceae</taxon>
        <taxon>Streptomyces</taxon>
    </lineage>
</organism>
<dbReference type="Proteomes" id="UP000244201">
    <property type="component" value="Chromosome"/>
</dbReference>
<evidence type="ECO:0000256" key="1">
    <source>
        <dbReference type="SAM" id="Phobius"/>
    </source>
</evidence>
<dbReference type="OrthoDB" id="3579673at2"/>
<dbReference type="KEGG" id="slk:SLUN_23415"/>
<feature type="transmembrane region" description="Helical" evidence="1">
    <location>
        <begin position="194"/>
        <end position="212"/>
    </location>
</feature>
<keyword evidence="1" id="KW-0812">Transmembrane</keyword>
<gene>
    <name evidence="2" type="ORF">SLUN_23415</name>
</gene>
<protein>
    <submittedName>
        <fullName evidence="2">Transporter</fullName>
    </submittedName>
</protein>
<dbReference type="EMBL" id="CP026304">
    <property type="protein sequence ID" value="AVZ74680.1"/>
    <property type="molecule type" value="Genomic_DNA"/>
</dbReference>